<feature type="region of interest" description="Disordered" evidence="1">
    <location>
        <begin position="299"/>
        <end position="325"/>
    </location>
</feature>
<dbReference type="HOGENOM" id="CLU_041437_0_0_1"/>
<accession>A0A084GAZ3</accession>
<dbReference type="Proteomes" id="UP000028545">
    <property type="component" value="Unassembled WGS sequence"/>
</dbReference>
<proteinExistence type="predicted"/>
<dbReference type="OrthoDB" id="1022638at2759"/>
<dbReference type="VEuPathDB" id="FungiDB:SAPIO_CDS3522"/>
<dbReference type="AlphaFoldDB" id="A0A084GAZ3"/>
<dbReference type="RefSeq" id="XP_016644304.1">
    <property type="nucleotide sequence ID" value="XM_016786298.1"/>
</dbReference>
<evidence type="ECO:0000313" key="3">
    <source>
        <dbReference type="Proteomes" id="UP000028545"/>
    </source>
</evidence>
<reference evidence="2 3" key="1">
    <citation type="journal article" date="2014" name="Genome Announc.">
        <title>Draft genome sequence of the pathogenic fungus Scedosporium apiospermum.</title>
        <authorList>
            <person name="Vandeputte P."/>
            <person name="Ghamrawi S."/>
            <person name="Rechenmann M."/>
            <person name="Iltis A."/>
            <person name="Giraud S."/>
            <person name="Fleury M."/>
            <person name="Thornton C."/>
            <person name="Delhaes L."/>
            <person name="Meyer W."/>
            <person name="Papon N."/>
            <person name="Bouchara J.P."/>
        </authorList>
    </citation>
    <scope>NUCLEOTIDE SEQUENCE [LARGE SCALE GENOMIC DNA]</scope>
    <source>
        <strain evidence="2 3">IHEM 14462</strain>
    </source>
</reference>
<dbReference type="SUPFAM" id="SSF54695">
    <property type="entry name" value="POZ domain"/>
    <property type="match status" value="1"/>
</dbReference>
<evidence type="ECO:0008006" key="4">
    <source>
        <dbReference type="Google" id="ProtNLM"/>
    </source>
</evidence>
<evidence type="ECO:0000256" key="1">
    <source>
        <dbReference type="SAM" id="MobiDB-lite"/>
    </source>
</evidence>
<name>A0A084GAZ3_PSEDA</name>
<dbReference type="Gene3D" id="3.30.710.10">
    <property type="entry name" value="Potassium Channel Kv1.1, Chain A"/>
    <property type="match status" value="1"/>
</dbReference>
<protein>
    <recommendedName>
        <fullName evidence="4">BTB domain-containing protein</fullName>
    </recommendedName>
</protein>
<dbReference type="EMBL" id="JOWA01000088">
    <property type="protein sequence ID" value="KEZ44505.1"/>
    <property type="molecule type" value="Genomic_DNA"/>
</dbReference>
<gene>
    <name evidence="2" type="ORF">SAPIO_CDS3522</name>
</gene>
<dbReference type="GeneID" id="27722594"/>
<evidence type="ECO:0000313" key="2">
    <source>
        <dbReference type="EMBL" id="KEZ44505.1"/>
    </source>
</evidence>
<dbReference type="KEGG" id="sapo:SAPIO_CDS3522"/>
<keyword evidence="3" id="KW-1185">Reference proteome</keyword>
<sequence length="325" mass="37062">MAISKSLTRSASTASIRYRYAYGELIRVYVGRENREFIINRAQLCAASSYFQEKLKLVDDSSVMHLPHDSPAMFELFVTWVHSQVSFRKYLDDTITMACSQAANVPKGVDSPTLCQKLHWALVRLHLFASTLNIPTLQDTAMDAIQDLYLRRDWDVTPRFIAFLYEQCSPSASLRLRRWAVAMVAYTLSSTNSLDRTPDSVPAQFHILLKTFPVFSAEYANHLRKMSVSGLDIRVKNPQLRIPANRLRNEERRFAFRQCAFHTHRAAVGEKKCPHDLAEMKLKRMPIMAPLVEDISGFEEASKTPGNPDVPKPLRRLRSISGSQI</sequence>
<organism evidence="2 3">
    <name type="scientific">Pseudallescheria apiosperma</name>
    <name type="common">Scedosporium apiospermum</name>
    <dbReference type="NCBI Taxonomy" id="563466"/>
    <lineage>
        <taxon>Eukaryota</taxon>
        <taxon>Fungi</taxon>
        <taxon>Dikarya</taxon>
        <taxon>Ascomycota</taxon>
        <taxon>Pezizomycotina</taxon>
        <taxon>Sordariomycetes</taxon>
        <taxon>Hypocreomycetidae</taxon>
        <taxon>Microascales</taxon>
        <taxon>Microascaceae</taxon>
        <taxon>Scedosporium</taxon>
    </lineage>
</organism>
<dbReference type="InterPro" id="IPR011333">
    <property type="entry name" value="SKP1/BTB/POZ_sf"/>
</dbReference>
<comment type="caution">
    <text evidence="2">The sequence shown here is derived from an EMBL/GenBank/DDBJ whole genome shotgun (WGS) entry which is preliminary data.</text>
</comment>
<dbReference type="OMA" id="LFGFREC"/>